<keyword evidence="2" id="KW-1133">Transmembrane helix</keyword>
<name>A0AAD7Z4Y2_DIPPU</name>
<feature type="non-terminal residue" evidence="3">
    <location>
        <position position="1"/>
    </location>
</feature>
<feature type="region of interest" description="Disordered" evidence="1">
    <location>
        <begin position="1"/>
        <end position="21"/>
    </location>
</feature>
<proteinExistence type="predicted"/>
<protein>
    <submittedName>
        <fullName evidence="3">Uncharacterized protein</fullName>
    </submittedName>
</protein>
<sequence>AKHRRMSKRHVSDHMKATRQPAGKNVMYRTTCKATRQPAGKNVMYRTTCKATRKPAGKNVKNQPVNLQVKTSGVGPPAMQPVNPSTCRLKRQVSDHIDKIVAFGKHQVSDHMQCNPSTRQPVNPQVKTSRVGPRVKQSVNLRVKTSRVGPRIKQPVNLRVKTSRVGPRVKKSVNLRVSDHVECNPSTRQPADKNVCSSNRHIKDTHTYTHTEDTCTIVKSKSGIRKRGFLFLFFFCDVGYTSTLASFQTLQVQVGLLDLSDLTSHITFTLINIFYILGVHSFRH</sequence>
<reference evidence="3" key="1">
    <citation type="journal article" date="2023" name="IScience">
        <title>Live-bearing cockroach genome reveals convergent evolutionary mechanisms linked to viviparity in insects and beyond.</title>
        <authorList>
            <person name="Fouks B."/>
            <person name="Harrison M.C."/>
            <person name="Mikhailova A.A."/>
            <person name="Marchal E."/>
            <person name="English S."/>
            <person name="Carruthers M."/>
            <person name="Jennings E.C."/>
            <person name="Chiamaka E.L."/>
            <person name="Frigard R.A."/>
            <person name="Pippel M."/>
            <person name="Attardo G.M."/>
            <person name="Benoit J.B."/>
            <person name="Bornberg-Bauer E."/>
            <person name="Tobe S.S."/>
        </authorList>
    </citation>
    <scope>NUCLEOTIDE SEQUENCE</scope>
    <source>
        <strain evidence="3">Stay&amp;Tobe</strain>
    </source>
</reference>
<feature type="transmembrane region" description="Helical" evidence="2">
    <location>
        <begin position="229"/>
        <end position="250"/>
    </location>
</feature>
<keyword evidence="4" id="KW-1185">Reference proteome</keyword>
<evidence type="ECO:0000313" key="3">
    <source>
        <dbReference type="EMBL" id="KAJ9573966.1"/>
    </source>
</evidence>
<keyword evidence="2" id="KW-0812">Transmembrane</keyword>
<evidence type="ECO:0000256" key="2">
    <source>
        <dbReference type="SAM" id="Phobius"/>
    </source>
</evidence>
<dbReference type="AlphaFoldDB" id="A0AAD7Z4Y2"/>
<gene>
    <name evidence="3" type="ORF">L9F63_008656</name>
</gene>
<accession>A0AAD7Z4Y2</accession>
<feature type="compositionally biased region" description="Polar residues" evidence="1">
    <location>
        <begin position="113"/>
        <end position="128"/>
    </location>
</feature>
<reference evidence="3" key="2">
    <citation type="submission" date="2023-05" db="EMBL/GenBank/DDBJ databases">
        <authorList>
            <person name="Fouks B."/>
        </authorList>
    </citation>
    <scope>NUCLEOTIDE SEQUENCE</scope>
    <source>
        <strain evidence="3">Stay&amp;Tobe</strain>
        <tissue evidence="3">Testes</tissue>
    </source>
</reference>
<organism evidence="3 4">
    <name type="scientific">Diploptera punctata</name>
    <name type="common">Pacific beetle cockroach</name>
    <dbReference type="NCBI Taxonomy" id="6984"/>
    <lineage>
        <taxon>Eukaryota</taxon>
        <taxon>Metazoa</taxon>
        <taxon>Ecdysozoa</taxon>
        <taxon>Arthropoda</taxon>
        <taxon>Hexapoda</taxon>
        <taxon>Insecta</taxon>
        <taxon>Pterygota</taxon>
        <taxon>Neoptera</taxon>
        <taxon>Polyneoptera</taxon>
        <taxon>Dictyoptera</taxon>
        <taxon>Blattodea</taxon>
        <taxon>Blaberoidea</taxon>
        <taxon>Blaberidae</taxon>
        <taxon>Diplopterinae</taxon>
        <taxon>Diploptera</taxon>
    </lineage>
</organism>
<feature type="non-terminal residue" evidence="3">
    <location>
        <position position="284"/>
    </location>
</feature>
<evidence type="ECO:0000313" key="4">
    <source>
        <dbReference type="Proteomes" id="UP001233999"/>
    </source>
</evidence>
<keyword evidence="2" id="KW-0472">Membrane</keyword>
<feature type="transmembrane region" description="Helical" evidence="2">
    <location>
        <begin position="262"/>
        <end position="282"/>
    </location>
</feature>
<evidence type="ECO:0000256" key="1">
    <source>
        <dbReference type="SAM" id="MobiDB-lite"/>
    </source>
</evidence>
<comment type="caution">
    <text evidence="3">The sequence shown here is derived from an EMBL/GenBank/DDBJ whole genome shotgun (WGS) entry which is preliminary data.</text>
</comment>
<dbReference type="EMBL" id="JASPKZ010010663">
    <property type="protein sequence ID" value="KAJ9573966.1"/>
    <property type="molecule type" value="Genomic_DNA"/>
</dbReference>
<feature type="region of interest" description="Disordered" evidence="1">
    <location>
        <begin position="113"/>
        <end position="135"/>
    </location>
</feature>
<dbReference type="Proteomes" id="UP001233999">
    <property type="component" value="Unassembled WGS sequence"/>
</dbReference>